<protein>
    <recommendedName>
        <fullName evidence="3">DUF2199 domain-containing protein</fullName>
    </recommendedName>
</protein>
<dbReference type="Proteomes" id="UP001501676">
    <property type="component" value="Unassembled WGS sequence"/>
</dbReference>
<name>A0ABP6SXU9_9ACTN</name>
<evidence type="ECO:0000313" key="2">
    <source>
        <dbReference type="Proteomes" id="UP001501676"/>
    </source>
</evidence>
<evidence type="ECO:0000313" key="1">
    <source>
        <dbReference type="EMBL" id="GAA3388212.1"/>
    </source>
</evidence>
<evidence type="ECO:0008006" key="3">
    <source>
        <dbReference type="Google" id="ProtNLM"/>
    </source>
</evidence>
<comment type="caution">
    <text evidence="1">The sequence shown here is derived from an EMBL/GenBank/DDBJ whole genome shotgun (WGS) entry which is preliminary data.</text>
</comment>
<gene>
    <name evidence="1" type="ORF">GCM10020369_33500</name>
</gene>
<organism evidence="1 2">
    <name type="scientific">Cryptosporangium minutisporangium</name>
    <dbReference type="NCBI Taxonomy" id="113569"/>
    <lineage>
        <taxon>Bacteria</taxon>
        <taxon>Bacillati</taxon>
        <taxon>Actinomycetota</taxon>
        <taxon>Actinomycetes</taxon>
        <taxon>Cryptosporangiales</taxon>
        <taxon>Cryptosporangiaceae</taxon>
        <taxon>Cryptosporangium</taxon>
    </lineage>
</organism>
<keyword evidence="2" id="KW-1185">Reference proteome</keyword>
<accession>A0ABP6SXU9</accession>
<dbReference type="EMBL" id="BAAAYN010000023">
    <property type="protein sequence ID" value="GAA3388212.1"/>
    <property type="molecule type" value="Genomic_DNA"/>
</dbReference>
<proteinExistence type="predicted"/>
<sequence>MEFGDDELGSRYDGECPACGAAREFLFRLPAEAVFPPAGVVVYGDGTPSELLDPGEWLWVADRYAGSVPADTSGLDDAARAQVRVRIGAAAAAMDEVLAFVPTDADAVPPDAVRSELGRAVYEEEPGRFDRDRLEVIRDTYRALLRAGSV</sequence>
<reference evidence="2" key="1">
    <citation type="journal article" date="2019" name="Int. J. Syst. Evol. Microbiol.">
        <title>The Global Catalogue of Microorganisms (GCM) 10K type strain sequencing project: providing services to taxonomists for standard genome sequencing and annotation.</title>
        <authorList>
            <consortium name="The Broad Institute Genomics Platform"/>
            <consortium name="The Broad Institute Genome Sequencing Center for Infectious Disease"/>
            <person name="Wu L."/>
            <person name="Ma J."/>
        </authorList>
    </citation>
    <scope>NUCLEOTIDE SEQUENCE [LARGE SCALE GENOMIC DNA]</scope>
    <source>
        <strain evidence="2">JCM 9458</strain>
    </source>
</reference>